<protein>
    <submittedName>
        <fullName evidence="1">Uncharacterized protein</fullName>
    </submittedName>
</protein>
<comment type="caution">
    <text evidence="1">The sequence shown here is derived from an EMBL/GenBank/DDBJ whole genome shotgun (WGS) entry which is preliminary data.</text>
</comment>
<accession>A0ABD0M7B0</accession>
<dbReference type="EMBL" id="JACVVK020000004">
    <property type="protein sequence ID" value="KAK7507264.1"/>
    <property type="molecule type" value="Genomic_DNA"/>
</dbReference>
<gene>
    <name evidence="1" type="ORF">BaRGS_00001199</name>
</gene>
<proteinExistence type="predicted"/>
<name>A0ABD0M7B0_9CAEN</name>
<keyword evidence="2" id="KW-1185">Reference proteome</keyword>
<sequence length="94" mass="10309">MGTLTPSAVYERSDQFEIPTAIHKATPLGHVRLRALPLSYRGRFLPGLGSHVTALENNSLISGNIDPRIRVRLPGIHNVYSQTIGKHRTADSPV</sequence>
<dbReference type="Proteomes" id="UP001519460">
    <property type="component" value="Unassembled WGS sequence"/>
</dbReference>
<dbReference type="AlphaFoldDB" id="A0ABD0M7B0"/>
<evidence type="ECO:0000313" key="2">
    <source>
        <dbReference type="Proteomes" id="UP001519460"/>
    </source>
</evidence>
<evidence type="ECO:0000313" key="1">
    <source>
        <dbReference type="EMBL" id="KAK7507264.1"/>
    </source>
</evidence>
<organism evidence="1 2">
    <name type="scientific">Batillaria attramentaria</name>
    <dbReference type="NCBI Taxonomy" id="370345"/>
    <lineage>
        <taxon>Eukaryota</taxon>
        <taxon>Metazoa</taxon>
        <taxon>Spiralia</taxon>
        <taxon>Lophotrochozoa</taxon>
        <taxon>Mollusca</taxon>
        <taxon>Gastropoda</taxon>
        <taxon>Caenogastropoda</taxon>
        <taxon>Sorbeoconcha</taxon>
        <taxon>Cerithioidea</taxon>
        <taxon>Batillariidae</taxon>
        <taxon>Batillaria</taxon>
    </lineage>
</organism>
<reference evidence="1 2" key="1">
    <citation type="journal article" date="2023" name="Sci. Data">
        <title>Genome assembly of the Korean intertidal mud-creeper Batillaria attramentaria.</title>
        <authorList>
            <person name="Patra A.K."/>
            <person name="Ho P.T."/>
            <person name="Jun S."/>
            <person name="Lee S.J."/>
            <person name="Kim Y."/>
            <person name="Won Y.J."/>
        </authorList>
    </citation>
    <scope>NUCLEOTIDE SEQUENCE [LARGE SCALE GENOMIC DNA]</scope>
    <source>
        <strain evidence="1">Wonlab-2016</strain>
    </source>
</reference>